<gene>
    <name evidence="1" type="ORF">VKT23_006787</name>
</gene>
<reference evidence="1 2" key="1">
    <citation type="submission" date="2024-01" db="EMBL/GenBank/DDBJ databases">
        <title>A draft genome for the cacao thread blight pathogen Marasmiellus scandens.</title>
        <authorList>
            <person name="Baruah I.K."/>
            <person name="Leung J."/>
            <person name="Bukari Y."/>
            <person name="Amoako-Attah I."/>
            <person name="Meinhardt L.W."/>
            <person name="Bailey B.A."/>
            <person name="Cohen S.P."/>
        </authorList>
    </citation>
    <scope>NUCLEOTIDE SEQUENCE [LARGE SCALE GENOMIC DNA]</scope>
    <source>
        <strain evidence="1 2">GH-19</strain>
    </source>
</reference>
<comment type="caution">
    <text evidence="1">The sequence shown here is derived from an EMBL/GenBank/DDBJ whole genome shotgun (WGS) entry which is preliminary data.</text>
</comment>
<evidence type="ECO:0000313" key="1">
    <source>
        <dbReference type="EMBL" id="KAK7463435.1"/>
    </source>
</evidence>
<dbReference type="Proteomes" id="UP001498398">
    <property type="component" value="Unassembled WGS sequence"/>
</dbReference>
<evidence type="ECO:0000313" key="2">
    <source>
        <dbReference type="Proteomes" id="UP001498398"/>
    </source>
</evidence>
<keyword evidence="2" id="KW-1185">Reference proteome</keyword>
<dbReference type="EMBL" id="JBANRG010000009">
    <property type="protein sequence ID" value="KAK7463435.1"/>
    <property type="molecule type" value="Genomic_DNA"/>
</dbReference>
<sequence>MAELHIDLSNIKQHPWPACFSAAVSKILDNANIPNFIWGDLLNRWRGNAHLPQICGFVVPTELLDNAVSAIEKHRLPLCPCTSTSHHADPSSDVWLPKHFVIPLGFGIKQYLFLCPSDALLDLLPLTPSHPNPASLEYDLFRVSLRNRFTPFEIYKPGEQLPLHSDNLDDTHPLKVLTASSLVKALILLMIFSPPERQGVDWEYCQMLSFLRVDMDREEQQLHFGSQSIQRLWDRYSLGDSRLKRMLENEVYAEWSVSMGRENSRTTSI</sequence>
<name>A0ABR1JRF0_9AGAR</name>
<organism evidence="1 2">
    <name type="scientific">Marasmiellus scandens</name>
    <dbReference type="NCBI Taxonomy" id="2682957"/>
    <lineage>
        <taxon>Eukaryota</taxon>
        <taxon>Fungi</taxon>
        <taxon>Dikarya</taxon>
        <taxon>Basidiomycota</taxon>
        <taxon>Agaricomycotina</taxon>
        <taxon>Agaricomycetes</taxon>
        <taxon>Agaricomycetidae</taxon>
        <taxon>Agaricales</taxon>
        <taxon>Marasmiineae</taxon>
        <taxon>Omphalotaceae</taxon>
        <taxon>Marasmiellus</taxon>
    </lineage>
</organism>
<proteinExistence type="predicted"/>
<accession>A0ABR1JRF0</accession>
<protein>
    <submittedName>
        <fullName evidence="1">Uncharacterized protein</fullName>
    </submittedName>
</protein>